<dbReference type="AlphaFoldDB" id="A0A4Z0LWA1"/>
<dbReference type="PANTHER" id="PTHR42988:SF2">
    <property type="entry name" value="CYCLIC NUCLEOTIDE PHOSPHODIESTERASE CBUA0032-RELATED"/>
    <property type="match status" value="1"/>
</dbReference>
<evidence type="ECO:0000259" key="5">
    <source>
        <dbReference type="Pfam" id="PF00149"/>
    </source>
</evidence>
<evidence type="ECO:0000256" key="3">
    <source>
        <dbReference type="ARBA" id="ARBA00023004"/>
    </source>
</evidence>
<evidence type="ECO:0000256" key="4">
    <source>
        <dbReference type="ARBA" id="ARBA00025742"/>
    </source>
</evidence>
<keyword evidence="2" id="KW-0378">Hydrolase</keyword>
<evidence type="ECO:0000313" key="6">
    <source>
        <dbReference type="EMBL" id="TGD71602.1"/>
    </source>
</evidence>
<dbReference type="InterPro" id="IPR004843">
    <property type="entry name" value="Calcineurin-like_PHP"/>
</dbReference>
<keyword evidence="1" id="KW-0479">Metal-binding</keyword>
<evidence type="ECO:0000313" key="7">
    <source>
        <dbReference type="Proteomes" id="UP000298050"/>
    </source>
</evidence>
<dbReference type="GO" id="GO:0046872">
    <property type="term" value="F:metal ion binding"/>
    <property type="evidence" value="ECO:0007669"/>
    <property type="project" value="UniProtKB-KW"/>
</dbReference>
<proteinExistence type="inferred from homology"/>
<dbReference type="GO" id="GO:0016787">
    <property type="term" value="F:hydrolase activity"/>
    <property type="evidence" value="ECO:0007669"/>
    <property type="project" value="UniProtKB-KW"/>
</dbReference>
<dbReference type="OrthoDB" id="9811542at2"/>
<dbReference type="InterPro" id="IPR050884">
    <property type="entry name" value="CNP_phosphodiesterase-III"/>
</dbReference>
<reference evidence="6 7" key="1">
    <citation type="submission" date="2019-04" db="EMBL/GenBank/DDBJ databases">
        <title>Taxonomy of novel Haliea sp. from mangrove soil of West Coast of India.</title>
        <authorList>
            <person name="Verma A."/>
            <person name="Kumar P."/>
            <person name="Krishnamurthi S."/>
        </authorList>
    </citation>
    <scope>NUCLEOTIDE SEQUENCE [LARGE SCALE GENOMIC DNA]</scope>
    <source>
        <strain evidence="6 7">SAOS-164</strain>
    </source>
</reference>
<dbReference type="Proteomes" id="UP000298050">
    <property type="component" value="Unassembled WGS sequence"/>
</dbReference>
<comment type="caution">
    <text evidence="6">The sequence shown here is derived from an EMBL/GenBank/DDBJ whole genome shotgun (WGS) entry which is preliminary data.</text>
</comment>
<evidence type="ECO:0000256" key="2">
    <source>
        <dbReference type="ARBA" id="ARBA00022801"/>
    </source>
</evidence>
<dbReference type="InterPro" id="IPR029052">
    <property type="entry name" value="Metallo-depent_PP-like"/>
</dbReference>
<protein>
    <submittedName>
        <fullName evidence="6">Metallophosphoesterase</fullName>
    </submittedName>
</protein>
<organism evidence="6 7">
    <name type="scientific">Mangrovimicrobium sediminis</name>
    <dbReference type="NCBI Taxonomy" id="2562682"/>
    <lineage>
        <taxon>Bacteria</taxon>
        <taxon>Pseudomonadati</taxon>
        <taxon>Pseudomonadota</taxon>
        <taxon>Gammaproteobacteria</taxon>
        <taxon>Cellvibrionales</taxon>
        <taxon>Halieaceae</taxon>
        <taxon>Mangrovimicrobium</taxon>
    </lineage>
</organism>
<feature type="domain" description="Calcineurin-like phosphoesterase" evidence="5">
    <location>
        <begin position="26"/>
        <end position="249"/>
    </location>
</feature>
<comment type="similarity">
    <text evidence="4">Belongs to the cyclic nucleotide phosphodiesterase class-III family.</text>
</comment>
<gene>
    <name evidence="6" type="ORF">E4634_18345</name>
</gene>
<dbReference type="PANTHER" id="PTHR42988">
    <property type="entry name" value="PHOSPHOHYDROLASE"/>
    <property type="match status" value="1"/>
</dbReference>
<dbReference type="SUPFAM" id="SSF56300">
    <property type="entry name" value="Metallo-dependent phosphatases"/>
    <property type="match status" value="1"/>
</dbReference>
<name>A0A4Z0LWA1_9GAMM</name>
<evidence type="ECO:0000256" key="1">
    <source>
        <dbReference type="ARBA" id="ARBA00022723"/>
    </source>
</evidence>
<accession>A0A4Z0LWA1</accession>
<dbReference type="EMBL" id="SRLE01000013">
    <property type="protein sequence ID" value="TGD71602.1"/>
    <property type="molecule type" value="Genomic_DNA"/>
</dbReference>
<dbReference type="Gene3D" id="3.60.21.10">
    <property type="match status" value="1"/>
</dbReference>
<sequence>MPRCRTPGYCPRLARPERGAAIMAVRFAQISDPHLSSLDSVDWRELLNKRLLGYLSWRRKRRHEHRGEVLEALQRDLQKQELAQLLVTGDLTHVGLPKEFGEARAWLQRLGNPADVAVVPGNHDAYVRSVWDKTFAQWREYMQSDEAGAAEQLFPSLRVRGELAFIGLSSAVPKPPLLATGTLGEEQLERLAQVLAETRERGLFRVVYLHHPLLAGSEKWRKRLTDAAGLRAVLAECGTEMVLHGHGHRATLGELPTRHGPAPVFAVPSASAMGLHGADHARYNCYAVEREGERWRLEVESHAYDCQRGEFLPERSRAFSLAR</sequence>
<dbReference type="Pfam" id="PF00149">
    <property type="entry name" value="Metallophos"/>
    <property type="match status" value="1"/>
</dbReference>
<keyword evidence="7" id="KW-1185">Reference proteome</keyword>
<keyword evidence="3" id="KW-0408">Iron</keyword>